<comment type="similarity">
    <text evidence="7">Belongs to the NFYA/HAP2 subunit family.</text>
</comment>
<dbReference type="InterPro" id="IPR001289">
    <property type="entry name" value="NFYA"/>
</dbReference>
<dbReference type="SMART" id="SM00521">
    <property type="entry name" value="CBF"/>
    <property type="match status" value="1"/>
</dbReference>
<sequence>MEQQISTADGQQMTVMQAVPASAAPQQVQVFQVNQGGHQVIQGAGGQPIVVHSVPAAGQTIQIQSGQTLQQLQVVPVPTLPNSPGQIVIQQPQQAHIIQTPDGQTFIYQPAVESAVQQPQPTLINVNGNIMQLTSPAAQVQAAPVPSPPAQPSNAIINTGSQPQQNQQNLLMQVGERGGQFQRIPLPGTEFLEEEPLYVNAKQYKRILKRRQARAKLEAEGKIPKNRQKYLHESRHKHAMNRIRGEGGRFHSGSVKKKNEQAAMQHQFQGRLQGISMATLDHTALGTQLIIENPDQQYWSVS</sequence>
<evidence type="ECO:0000256" key="1">
    <source>
        <dbReference type="ARBA" id="ARBA00004123"/>
    </source>
</evidence>
<evidence type="ECO:0000313" key="8">
    <source>
        <dbReference type="EMBL" id="JAT09875.1"/>
    </source>
</evidence>
<dbReference type="GO" id="GO:0003700">
    <property type="term" value="F:DNA-binding transcription factor activity"/>
    <property type="evidence" value="ECO:0007669"/>
    <property type="project" value="UniProtKB-UniRule"/>
</dbReference>
<comment type="function">
    <text evidence="7">Component of the sequence-specific heterotrimeric transcription factor (NF-Y) which specifically recognizes a 5'-CCAAT-3' box motif found in the promoters of its target genes.</text>
</comment>
<evidence type="ECO:0000256" key="7">
    <source>
        <dbReference type="RuleBase" id="RU367155"/>
    </source>
</evidence>
<keyword evidence="2 7" id="KW-0805">Transcription regulation</keyword>
<dbReference type="Pfam" id="PF02045">
    <property type="entry name" value="CBFB_NFYA"/>
    <property type="match status" value="1"/>
</dbReference>
<accession>A0A1B6LAP2</accession>
<evidence type="ECO:0000313" key="9">
    <source>
        <dbReference type="EMBL" id="JAT20691.1"/>
    </source>
</evidence>
<evidence type="ECO:0000256" key="6">
    <source>
        <dbReference type="ARBA" id="ARBA00023242"/>
    </source>
</evidence>
<keyword evidence="5 7" id="KW-0804">Transcription</keyword>
<dbReference type="PROSITE" id="PS00686">
    <property type="entry name" value="NFYA_HAP2_1"/>
    <property type="match status" value="1"/>
</dbReference>
<dbReference type="Gene3D" id="6.10.250.2430">
    <property type="match status" value="1"/>
</dbReference>
<dbReference type="EMBL" id="GEBQ01030102">
    <property type="protein sequence ID" value="JAT09875.1"/>
    <property type="molecule type" value="Transcribed_RNA"/>
</dbReference>
<comment type="subunit">
    <text evidence="7">Heterotrimer.</text>
</comment>
<reference evidence="9" key="1">
    <citation type="submission" date="2015-11" db="EMBL/GenBank/DDBJ databases">
        <title>De novo transcriptome assembly of four potential Pierce s Disease insect vectors from Arizona vineyards.</title>
        <authorList>
            <person name="Tassone E.E."/>
        </authorList>
    </citation>
    <scope>NUCLEOTIDE SEQUENCE</scope>
</reference>
<keyword evidence="6 7" id="KW-0539">Nucleus</keyword>
<dbReference type="AlphaFoldDB" id="A0A1B6LAP2"/>
<dbReference type="PANTHER" id="PTHR12632">
    <property type="entry name" value="TRANSCRIPTION FACTOR NF-Y ALPHA-RELATED"/>
    <property type="match status" value="1"/>
</dbReference>
<evidence type="ECO:0000256" key="5">
    <source>
        <dbReference type="ARBA" id="ARBA00023163"/>
    </source>
</evidence>
<dbReference type="GO" id="GO:0016602">
    <property type="term" value="C:CCAAT-binding factor complex"/>
    <property type="evidence" value="ECO:0007669"/>
    <property type="project" value="InterPro"/>
</dbReference>
<keyword evidence="4" id="KW-0010">Activator</keyword>
<dbReference type="PRINTS" id="PR00616">
    <property type="entry name" value="CCAATSUBUNTB"/>
</dbReference>
<evidence type="ECO:0000256" key="3">
    <source>
        <dbReference type="ARBA" id="ARBA00023125"/>
    </source>
</evidence>
<proteinExistence type="inferred from homology"/>
<evidence type="ECO:0000256" key="2">
    <source>
        <dbReference type="ARBA" id="ARBA00023015"/>
    </source>
</evidence>
<protein>
    <recommendedName>
        <fullName evidence="7">Nuclear transcription factor Y subunit</fullName>
    </recommendedName>
</protein>
<comment type="subcellular location">
    <subcellularLocation>
        <location evidence="1 7">Nucleus</location>
    </subcellularLocation>
</comment>
<gene>
    <name evidence="8" type="ORF">g.25480</name>
    <name evidence="9" type="ORF">g.25482</name>
</gene>
<dbReference type="EMBL" id="GEBQ01019286">
    <property type="protein sequence ID" value="JAT20691.1"/>
    <property type="molecule type" value="Transcribed_RNA"/>
</dbReference>
<dbReference type="GO" id="GO:0003677">
    <property type="term" value="F:DNA binding"/>
    <property type="evidence" value="ECO:0007669"/>
    <property type="project" value="UniProtKB-KW"/>
</dbReference>
<keyword evidence="3 7" id="KW-0238">DNA-binding</keyword>
<organism evidence="9">
    <name type="scientific">Graphocephala atropunctata</name>
    <dbReference type="NCBI Taxonomy" id="36148"/>
    <lineage>
        <taxon>Eukaryota</taxon>
        <taxon>Metazoa</taxon>
        <taxon>Ecdysozoa</taxon>
        <taxon>Arthropoda</taxon>
        <taxon>Hexapoda</taxon>
        <taxon>Insecta</taxon>
        <taxon>Pterygota</taxon>
        <taxon>Neoptera</taxon>
        <taxon>Paraneoptera</taxon>
        <taxon>Hemiptera</taxon>
        <taxon>Auchenorrhyncha</taxon>
        <taxon>Membracoidea</taxon>
        <taxon>Cicadellidae</taxon>
        <taxon>Cicadellinae</taxon>
        <taxon>Cicadellini</taxon>
        <taxon>Graphocephala</taxon>
    </lineage>
</organism>
<dbReference type="PROSITE" id="PS51152">
    <property type="entry name" value="NFYA_HAP2_2"/>
    <property type="match status" value="1"/>
</dbReference>
<evidence type="ECO:0000256" key="4">
    <source>
        <dbReference type="ARBA" id="ARBA00023159"/>
    </source>
</evidence>
<dbReference type="InterPro" id="IPR018362">
    <property type="entry name" value="CCAAT-binding_factor_CS"/>
</dbReference>
<name>A0A1B6LAP2_9HEMI</name>